<organism evidence="2 3">
    <name type="scientific">Acidomonas methanolica NBRC 104435</name>
    <dbReference type="NCBI Taxonomy" id="1231351"/>
    <lineage>
        <taxon>Bacteria</taxon>
        <taxon>Pseudomonadati</taxon>
        <taxon>Pseudomonadota</taxon>
        <taxon>Alphaproteobacteria</taxon>
        <taxon>Acetobacterales</taxon>
        <taxon>Acetobacteraceae</taxon>
        <taxon>Acidomonas</taxon>
    </lineage>
</organism>
<proteinExistence type="predicted"/>
<dbReference type="EMBL" id="BAND01000015">
    <property type="protein sequence ID" value="GAJ28136.1"/>
    <property type="molecule type" value="Genomic_DNA"/>
</dbReference>
<accession>A0A023D2V7</accession>
<keyword evidence="1" id="KW-0812">Transmembrane</keyword>
<evidence type="ECO:0000313" key="3">
    <source>
        <dbReference type="Proteomes" id="UP000019760"/>
    </source>
</evidence>
<comment type="caution">
    <text evidence="2">The sequence shown here is derived from an EMBL/GenBank/DDBJ whole genome shotgun (WGS) entry which is preliminary data.</text>
</comment>
<dbReference type="AlphaFoldDB" id="A0A023D2V7"/>
<sequence length="65" mass="7287">MRLIIKPAVRFPATPRSEPLADSALIDIQAWEEREVPDWAWVLAWAAAWALACLAAWLAWTLASV</sequence>
<feature type="transmembrane region" description="Helical" evidence="1">
    <location>
        <begin position="39"/>
        <end position="60"/>
    </location>
</feature>
<protein>
    <submittedName>
        <fullName evidence="2">Uncharacterized protein</fullName>
    </submittedName>
</protein>
<dbReference type="Proteomes" id="UP000019760">
    <property type="component" value="Unassembled WGS sequence"/>
</dbReference>
<evidence type="ECO:0000313" key="2">
    <source>
        <dbReference type="EMBL" id="GAJ28136.1"/>
    </source>
</evidence>
<keyword evidence="1" id="KW-1133">Transmembrane helix</keyword>
<name>A0A023D2V7_ACIMT</name>
<reference evidence="2 3" key="2">
    <citation type="journal article" date="2014" name="FEMS Microbiol. Lett.">
        <title>Draft genomic DNA sequence of the facultatively methylotrophic bacterium Acidomonas methanolica type strain MB58.</title>
        <authorList>
            <person name="Higashiura N."/>
            <person name="Hadano H."/>
            <person name="Hirakawa H."/>
            <person name="Matsutani M."/>
            <person name="Takabe S."/>
            <person name="Matsushita K."/>
            <person name="Azuma Y."/>
        </authorList>
    </citation>
    <scope>NUCLEOTIDE SEQUENCE [LARGE SCALE GENOMIC DNA]</scope>
    <source>
        <strain evidence="2 3">MB58</strain>
    </source>
</reference>
<evidence type="ECO:0000256" key="1">
    <source>
        <dbReference type="SAM" id="Phobius"/>
    </source>
</evidence>
<reference evidence="3" key="1">
    <citation type="journal article" date="2014" name="FEMS Microbiol. Lett.">
        <title>Draft Genomic DNA Sequence of the Facultatively Methylotrophic Bacterium Acidomonas methanolica type strain MB58.</title>
        <authorList>
            <person name="Higashiura N."/>
            <person name="Hadano H."/>
            <person name="Hirakawa H."/>
            <person name="Matsutani M."/>
            <person name="Takabe S."/>
            <person name="Matsushita K."/>
            <person name="Azuma Y."/>
        </authorList>
    </citation>
    <scope>NUCLEOTIDE SEQUENCE [LARGE SCALE GENOMIC DNA]</scope>
    <source>
        <strain evidence="3">MB58</strain>
    </source>
</reference>
<gene>
    <name evidence="2" type="ORF">Amme_015_003</name>
</gene>
<keyword evidence="1" id="KW-0472">Membrane</keyword>
<keyword evidence="3" id="KW-1185">Reference proteome</keyword>